<dbReference type="Proteomes" id="UP000636479">
    <property type="component" value="Unassembled WGS sequence"/>
</dbReference>
<dbReference type="EMBL" id="JACAZF010000002">
    <property type="protein sequence ID" value="KAF7312779.1"/>
    <property type="molecule type" value="Genomic_DNA"/>
</dbReference>
<comment type="caution">
    <text evidence="1">The sequence shown here is derived from an EMBL/GenBank/DDBJ whole genome shotgun (WGS) entry which is preliminary data.</text>
</comment>
<dbReference type="RefSeq" id="XP_037224887.1">
    <property type="nucleotide sequence ID" value="XM_037359792.1"/>
</dbReference>
<keyword evidence="2" id="KW-1185">Reference proteome</keyword>
<dbReference type="GeneID" id="59342308"/>
<dbReference type="AlphaFoldDB" id="A0A8H6WBM7"/>
<reference evidence="1" key="1">
    <citation type="submission" date="2020-05" db="EMBL/GenBank/DDBJ databases">
        <title>Mycena genomes resolve the evolution of fungal bioluminescence.</title>
        <authorList>
            <person name="Tsai I.J."/>
        </authorList>
    </citation>
    <scope>NUCLEOTIDE SEQUENCE</scope>
    <source>
        <strain evidence="1">171206Taipei</strain>
    </source>
</reference>
<evidence type="ECO:0000313" key="1">
    <source>
        <dbReference type="EMBL" id="KAF7312779.1"/>
    </source>
</evidence>
<gene>
    <name evidence="1" type="ORF">MIND_00293000</name>
</gene>
<evidence type="ECO:0000313" key="2">
    <source>
        <dbReference type="Proteomes" id="UP000636479"/>
    </source>
</evidence>
<proteinExistence type="predicted"/>
<sequence length="73" mass="8163">MSCTIHYLESSVKFGNYSIEREAGGLQQHVSQNENGGMGARHLRLPTPLGIKKILRNILALQQSVRTLTNEQE</sequence>
<dbReference type="OrthoDB" id="3225100at2759"/>
<organism evidence="1 2">
    <name type="scientific">Mycena indigotica</name>
    <dbReference type="NCBI Taxonomy" id="2126181"/>
    <lineage>
        <taxon>Eukaryota</taxon>
        <taxon>Fungi</taxon>
        <taxon>Dikarya</taxon>
        <taxon>Basidiomycota</taxon>
        <taxon>Agaricomycotina</taxon>
        <taxon>Agaricomycetes</taxon>
        <taxon>Agaricomycetidae</taxon>
        <taxon>Agaricales</taxon>
        <taxon>Marasmiineae</taxon>
        <taxon>Mycenaceae</taxon>
        <taxon>Mycena</taxon>
    </lineage>
</organism>
<accession>A0A8H6WBM7</accession>
<protein>
    <submittedName>
        <fullName evidence="1">Sec8 exocyst complex component specific domain-containing protein</fullName>
    </submittedName>
</protein>
<name>A0A8H6WBM7_9AGAR</name>